<dbReference type="OrthoDB" id="1454081at2"/>
<gene>
    <name evidence="2" type="ORF">A7A78_14150</name>
</gene>
<dbReference type="Pfam" id="PF20130">
    <property type="entry name" value="DUF6520"/>
    <property type="match status" value="1"/>
</dbReference>
<dbReference type="AlphaFoldDB" id="A0A1A9LC28"/>
<evidence type="ECO:0000313" key="3">
    <source>
        <dbReference type="Proteomes" id="UP000077552"/>
    </source>
</evidence>
<comment type="caution">
    <text evidence="2">The sequence shown here is derived from an EMBL/GenBank/DDBJ whole genome shotgun (WGS) entry which is preliminary data.</text>
</comment>
<evidence type="ECO:0000256" key="1">
    <source>
        <dbReference type="SAM" id="SignalP"/>
    </source>
</evidence>
<accession>A0A1A9LC28</accession>
<dbReference type="Proteomes" id="UP000077552">
    <property type="component" value="Unassembled WGS sequence"/>
</dbReference>
<feature type="chain" id="PRO_5008392032" evidence="1">
    <location>
        <begin position="25"/>
        <end position="86"/>
    </location>
</feature>
<keyword evidence="3" id="KW-1185">Reference proteome</keyword>
<organism evidence="2 3">
    <name type="scientific">Aequorivita soesokkakensis</name>
    <dbReference type="NCBI Taxonomy" id="1385699"/>
    <lineage>
        <taxon>Bacteria</taxon>
        <taxon>Pseudomonadati</taxon>
        <taxon>Bacteroidota</taxon>
        <taxon>Flavobacteriia</taxon>
        <taxon>Flavobacteriales</taxon>
        <taxon>Flavobacteriaceae</taxon>
        <taxon>Aequorivita</taxon>
    </lineage>
</organism>
<sequence>MRTKILKFGMPLMAFLLAIVFAFATENNVSKDDALVQGYIFLNNDCVTTTKVCNNQGIIPCKEAGNQVYSLDLGKSCANAMTHRPL</sequence>
<keyword evidence="1" id="KW-0732">Signal</keyword>
<name>A0A1A9LC28_9FLAO</name>
<protein>
    <submittedName>
        <fullName evidence="2">Uncharacterized protein</fullName>
    </submittedName>
</protein>
<dbReference type="InterPro" id="IPR045391">
    <property type="entry name" value="DUF6520"/>
</dbReference>
<proteinExistence type="predicted"/>
<dbReference type="EMBL" id="LXIE01000032">
    <property type="protein sequence ID" value="OAD90753.1"/>
    <property type="molecule type" value="Genomic_DNA"/>
</dbReference>
<reference evidence="2 3" key="1">
    <citation type="submission" date="2016-05" db="EMBL/GenBank/DDBJ databases">
        <title>Genome sequencing of Vitellibacter soesokkakensis RSSK-12.</title>
        <authorList>
            <person name="Thevarajoo S."/>
            <person name="Selvaratnam C."/>
            <person name="Goh K.M."/>
            <person name="Chan K.-G."/>
            <person name="Chong C.S."/>
        </authorList>
    </citation>
    <scope>NUCLEOTIDE SEQUENCE [LARGE SCALE GENOMIC DNA]</scope>
    <source>
        <strain evidence="2 3">RSSK-12</strain>
    </source>
</reference>
<evidence type="ECO:0000313" key="2">
    <source>
        <dbReference type="EMBL" id="OAD90753.1"/>
    </source>
</evidence>
<dbReference type="RefSeq" id="WP_068762479.1">
    <property type="nucleotide sequence ID" value="NZ_LXIE01000032.1"/>
</dbReference>
<feature type="signal peptide" evidence="1">
    <location>
        <begin position="1"/>
        <end position="24"/>
    </location>
</feature>